<feature type="binding site" evidence="9">
    <location>
        <begin position="95"/>
        <end position="105"/>
    </location>
    <ligand>
        <name>ATP</name>
        <dbReference type="ChEBI" id="CHEBI:30616"/>
    </ligand>
</feature>
<evidence type="ECO:0000256" key="7">
    <source>
        <dbReference type="ARBA" id="ARBA00022840"/>
    </source>
</evidence>
<evidence type="ECO:0000256" key="1">
    <source>
        <dbReference type="ARBA" id="ARBA00009684"/>
    </source>
</evidence>
<feature type="domain" description="GHMP kinase C-terminal" evidence="12">
    <location>
        <begin position="257"/>
        <end position="316"/>
    </location>
</feature>
<evidence type="ECO:0000256" key="9">
    <source>
        <dbReference type="HAMAP-Rule" id="MF_00061"/>
    </source>
</evidence>
<dbReference type="InterPro" id="IPR004424">
    <property type="entry name" value="IspE"/>
</dbReference>
<dbReference type="RefSeq" id="WP_345044586.1">
    <property type="nucleotide sequence ID" value="NZ_BAABBA010000026.1"/>
</dbReference>
<evidence type="ECO:0000259" key="12">
    <source>
        <dbReference type="Pfam" id="PF08544"/>
    </source>
</evidence>
<evidence type="ECO:0000256" key="10">
    <source>
        <dbReference type="SAM" id="MobiDB-lite"/>
    </source>
</evidence>
<dbReference type="Gene3D" id="3.30.230.10">
    <property type="match status" value="1"/>
</dbReference>
<evidence type="ECO:0000256" key="8">
    <source>
        <dbReference type="ARBA" id="ARBA00032554"/>
    </source>
</evidence>
<dbReference type="Pfam" id="PF00288">
    <property type="entry name" value="GHMP_kinases_N"/>
    <property type="match status" value="1"/>
</dbReference>
<comment type="catalytic activity">
    <reaction evidence="9">
        <text>4-CDP-2-C-methyl-D-erythritol + ATP = 4-CDP-2-C-methyl-D-erythritol 2-phosphate + ADP + H(+)</text>
        <dbReference type="Rhea" id="RHEA:18437"/>
        <dbReference type="ChEBI" id="CHEBI:15378"/>
        <dbReference type="ChEBI" id="CHEBI:30616"/>
        <dbReference type="ChEBI" id="CHEBI:57823"/>
        <dbReference type="ChEBI" id="CHEBI:57919"/>
        <dbReference type="ChEBI" id="CHEBI:456216"/>
        <dbReference type="EC" id="2.7.1.148"/>
    </reaction>
</comment>
<keyword evidence="5 9" id="KW-0547">Nucleotide-binding</keyword>
<dbReference type="EC" id="2.7.1.148" evidence="2 9"/>
<dbReference type="Gene3D" id="3.30.70.890">
    <property type="entry name" value="GHMP kinase, C-terminal domain"/>
    <property type="match status" value="1"/>
</dbReference>
<feature type="compositionally biased region" description="Basic and acidic residues" evidence="10">
    <location>
        <begin position="221"/>
        <end position="239"/>
    </location>
</feature>
<comment type="pathway">
    <text evidence="9">Isoprenoid biosynthesis; isopentenyl diphosphate biosynthesis via DXP pathway; isopentenyl diphosphate from 1-deoxy-D-xylulose 5-phosphate: step 3/6.</text>
</comment>
<sequence>MSAVHVRAPGKINLALRVGPPRPDGYHPLATLFQAVSLYEDVVASPADDVTLEIRGRGADLPTDGRNLAVRAAKLLRETSGTEAGVHLTLTKQVPVAGGMAGGSADAAATLLACDQLWGTGLGREELGELAAELGADVPFALTGLSAMGTGRGDLLAPVMSRGQYHWVLAVQAEGLSTPAVFRAFDDLHGYAPARVQAAGPAAGRDGADDGAARLAAADAPHPRDAPDAHAPDAAEGDAPRLDDGIVSALLSADPLVLSRSLRNDLQEAALALRPELGDVLAAADRAGALGAVVSGSGPTVAALALDAPHAASVAGVMRGADVAAEILTVTGPVPGARVLEHVGRRV</sequence>
<reference evidence="14" key="1">
    <citation type="journal article" date="2019" name="Int. J. Syst. Evol. Microbiol.">
        <title>The Global Catalogue of Microorganisms (GCM) 10K type strain sequencing project: providing services to taxonomists for standard genome sequencing and annotation.</title>
        <authorList>
            <consortium name="The Broad Institute Genomics Platform"/>
            <consortium name="The Broad Institute Genome Sequencing Center for Infectious Disease"/>
            <person name="Wu L."/>
            <person name="Ma J."/>
        </authorList>
    </citation>
    <scope>NUCLEOTIDE SEQUENCE [LARGE SCALE GENOMIC DNA]</scope>
    <source>
        <strain evidence="14">JCM 17459</strain>
    </source>
</reference>
<dbReference type="InterPro" id="IPR013750">
    <property type="entry name" value="GHMP_kinase_C_dom"/>
</dbReference>
<dbReference type="NCBIfam" id="TIGR00154">
    <property type="entry name" value="ispE"/>
    <property type="match status" value="1"/>
</dbReference>
<dbReference type="PIRSF" id="PIRSF010376">
    <property type="entry name" value="IspE"/>
    <property type="match status" value="1"/>
</dbReference>
<feature type="region of interest" description="Disordered" evidence="10">
    <location>
        <begin position="216"/>
        <end position="239"/>
    </location>
</feature>
<keyword evidence="4 9" id="KW-0808">Transferase</keyword>
<feature type="domain" description="GHMP kinase N-terminal" evidence="11">
    <location>
        <begin position="67"/>
        <end position="144"/>
    </location>
</feature>
<dbReference type="Proteomes" id="UP001499841">
    <property type="component" value="Unassembled WGS sequence"/>
</dbReference>
<dbReference type="InterPro" id="IPR036554">
    <property type="entry name" value="GHMP_kinase_C_sf"/>
</dbReference>
<evidence type="ECO:0000256" key="4">
    <source>
        <dbReference type="ARBA" id="ARBA00022679"/>
    </source>
</evidence>
<keyword evidence="6 9" id="KW-0418">Kinase</keyword>
<accession>A0ABP6UKL5</accession>
<dbReference type="SUPFAM" id="SSF55060">
    <property type="entry name" value="GHMP Kinase, C-terminal domain"/>
    <property type="match status" value="1"/>
</dbReference>
<feature type="active site" evidence="9">
    <location>
        <position position="11"/>
    </location>
</feature>
<gene>
    <name evidence="9" type="primary">ispE</name>
    <name evidence="13" type="ORF">GCM10022262_37090</name>
</gene>
<dbReference type="HAMAP" id="MF_00061">
    <property type="entry name" value="IspE"/>
    <property type="match status" value="1"/>
</dbReference>
<evidence type="ECO:0000256" key="2">
    <source>
        <dbReference type="ARBA" id="ARBA00012052"/>
    </source>
</evidence>
<dbReference type="PANTHER" id="PTHR43527">
    <property type="entry name" value="4-DIPHOSPHOCYTIDYL-2-C-METHYL-D-ERYTHRITOL KINASE, CHLOROPLASTIC"/>
    <property type="match status" value="1"/>
</dbReference>
<dbReference type="EMBL" id="BAABBA010000026">
    <property type="protein sequence ID" value="GAA3509923.1"/>
    <property type="molecule type" value="Genomic_DNA"/>
</dbReference>
<evidence type="ECO:0000313" key="13">
    <source>
        <dbReference type="EMBL" id="GAA3509923.1"/>
    </source>
</evidence>
<comment type="function">
    <text evidence="9">Catalyzes the phosphorylation of the position 2 hydroxy group of 4-diphosphocytidyl-2C-methyl-D-erythritol.</text>
</comment>
<dbReference type="SUPFAM" id="SSF54211">
    <property type="entry name" value="Ribosomal protein S5 domain 2-like"/>
    <property type="match status" value="1"/>
</dbReference>
<organism evidence="13 14">
    <name type="scientific">Georgenia daeguensis</name>
    <dbReference type="NCBI Taxonomy" id="908355"/>
    <lineage>
        <taxon>Bacteria</taxon>
        <taxon>Bacillati</taxon>
        <taxon>Actinomycetota</taxon>
        <taxon>Actinomycetes</taxon>
        <taxon>Micrococcales</taxon>
        <taxon>Bogoriellaceae</taxon>
        <taxon>Georgenia</taxon>
    </lineage>
</organism>
<name>A0ABP6UKL5_9MICO</name>
<evidence type="ECO:0000256" key="6">
    <source>
        <dbReference type="ARBA" id="ARBA00022777"/>
    </source>
</evidence>
<keyword evidence="7 9" id="KW-0067">ATP-binding</keyword>
<dbReference type="GO" id="GO:0016301">
    <property type="term" value="F:kinase activity"/>
    <property type="evidence" value="ECO:0007669"/>
    <property type="project" value="UniProtKB-KW"/>
</dbReference>
<keyword evidence="9" id="KW-0414">Isoprene biosynthesis</keyword>
<dbReference type="InterPro" id="IPR020568">
    <property type="entry name" value="Ribosomal_Su5_D2-typ_SF"/>
</dbReference>
<feature type="active site" evidence="9">
    <location>
        <position position="137"/>
    </location>
</feature>
<dbReference type="InterPro" id="IPR006204">
    <property type="entry name" value="GHMP_kinase_N_dom"/>
</dbReference>
<evidence type="ECO:0000256" key="5">
    <source>
        <dbReference type="ARBA" id="ARBA00022741"/>
    </source>
</evidence>
<dbReference type="InterPro" id="IPR014721">
    <property type="entry name" value="Ribsml_uS5_D2-typ_fold_subgr"/>
</dbReference>
<proteinExistence type="inferred from homology"/>
<evidence type="ECO:0000256" key="3">
    <source>
        <dbReference type="ARBA" id="ARBA00017473"/>
    </source>
</evidence>
<comment type="similarity">
    <text evidence="1 9">Belongs to the GHMP kinase family. IspE subfamily.</text>
</comment>
<keyword evidence="14" id="KW-1185">Reference proteome</keyword>
<protein>
    <recommendedName>
        <fullName evidence="3 9">4-diphosphocytidyl-2-C-methyl-D-erythritol kinase</fullName>
        <shortName evidence="9">CMK</shortName>
        <ecNumber evidence="2 9">2.7.1.148</ecNumber>
    </recommendedName>
    <alternativeName>
        <fullName evidence="8 9">4-(cytidine-5'-diphospho)-2-C-methyl-D-erythritol kinase</fullName>
    </alternativeName>
</protein>
<dbReference type="Pfam" id="PF08544">
    <property type="entry name" value="GHMP_kinases_C"/>
    <property type="match status" value="1"/>
</dbReference>
<evidence type="ECO:0000259" key="11">
    <source>
        <dbReference type="Pfam" id="PF00288"/>
    </source>
</evidence>
<comment type="caution">
    <text evidence="13">The sequence shown here is derived from an EMBL/GenBank/DDBJ whole genome shotgun (WGS) entry which is preliminary data.</text>
</comment>
<dbReference type="PANTHER" id="PTHR43527:SF2">
    <property type="entry name" value="4-DIPHOSPHOCYTIDYL-2-C-METHYL-D-ERYTHRITOL KINASE, CHLOROPLASTIC"/>
    <property type="match status" value="1"/>
</dbReference>
<evidence type="ECO:0000313" key="14">
    <source>
        <dbReference type="Proteomes" id="UP001499841"/>
    </source>
</evidence>